<evidence type="ECO:0000256" key="1">
    <source>
        <dbReference type="SAM" id="MobiDB-lite"/>
    </source>
</evidence>
<organism evidence="3 4">
    <name type="scientific">Clostridium hominis</name>
    <dbReference type="NCBI Taxonomy" id="2763036"/>
    <lineage>
        <taxon>Bacteria</taxon>
        <taxon>Bacillati</taxon>
        <taxon>Bacillota</taxon>
        <taxon>Clostridia</taxon>
        <taxon>Eubacteriales</taxon>
        <taxon>Clostridiaceae</taxon>
        <taxon>Clostridium</taxon>
    </lineage>
</organism>
<protein>
    <submittedName>
        <fullName evidence="3">Uncharacterized protein</fullName>
    </submittedName>
</protein>
<accession>A0ABR7D7A1</accession>
<dbReference type="RefSeq" id="WP_186858991.1">
    <property type="nucleotide sequence ID" value="NZ_JACOOO010000001.1"/>
</dbReference>
<dbReference type="Proteomes" id="UP000596929">
    <property type="component" value="Unassembled WGS sequence"/>
</dbReference>
<dbReference type="EMBL" id="JACOOO010000001">
    <property type="protein sequence ID" value="MBC5627271.1"/>
    <property type="molecule type" value="Genomic_DNA"/>
</dbReference>
<feature type="signal peptide" evidence="2">
    <location>
        <begin position="1"/>
        <end position="25"/>
    </location>
</feature>
<evidence type="ECO:0000256" key="2">
    <source>
        <dbReference type="SAM" id="SignalP"/>
    </source>
</evidence>
<sequence>MIVKKFRSISLMLVICIFTSITANAQTLKYETNDAYTNIMQILNEPEFTQEERVDYQNFIENYKNIDNTFIDDTYSYEVNKETGDIIHTIYDADGNILNQVNTNFYENLERILLSQINHKERIDNIINTDSTLEGYEYKDIERDRFEIEKVHESRLSLLDDTYYVAAKLKYQKVDYIKIGDSVGNESYGLYDVYTNAPGRVINFMRSADNTITAAADIVTAVGVTAGVTIVAHFFGGTATQAAVSQILNSLGLSGVSSAALTLKLNKYFTAISESDQKYREAVPGWHQIHGLWYWYENGQPTCTRGGSEIRNHPGSRQTTSTTTSTTGNKLPPTPNSK</sequence>
<evidence type="ECO:0000313" key="3">
    <source>
        <dbReference type="EMBL" id="MBC5627271.1"/>
    </source>
</evidence>
<feature type="region of interest" description="Disordered" evidence="1">
    <location>
        <begin position="305"/>
        <end position="338"/>
    </location>
</feature>
<comment type="caution">
    <text evidence="3">The sequence shown here is derived from an EMBL/GenBank/DDBJ whole genome shotgun (WGS) entry which is preliminary data.</text>
</comment>
<evidence type="ECO:0000313" key="4">
    <source>
        <dbReference type="Proteomes" id="UP000596929"/>
    </source>
</evidence>
<proteinExistence type="predicted"/>
<gene>
    <name evidence="3" type="ORF">H8S20_00030</name>
</gene>
<feature type="chain" id="PRO_5045520963" evidence="2">
    <location>
        <begin position="26"/>
        <end position="338"/>
    </location>
</feature>
<keyword evidence="2" id="KW-0732">Signal</keyword>
<reference evidence="3 4" key="1">
    <citation type="submission" date="2020-08" db="EMBL/GenBank/DDBJ databases">
        <title>Genome public.</title>
        <authorList>
            <person name="Liu C."/>
            <person name="Sun Q."/>
        </authorList>
    </citation>
    <scope>NUCLEOTIDE SEQUENCE [LARGE SCALE GENOMIC DNA]</scope>
    <source>
        <strain evidence="3 4">NSJ-6</strain>
    </source>
</reference>
<keyword evidence="4" id="KW-1185">Reference proteome</keyword>
<name>A0ABR7D7A1_9CLOT</name>